<dbReference type="EMBL" id="KV454303">
    <property type="protein sequence ID" value="ODQ69526.1"/>
    <property type="molecule type" value="Genomic_DNA"/>
</dbReference>
<feature type="region of interest" description="Disordered" evidence="1">
    <location>
        <begin position="163"/>
        <end position="210"/>
    </location>
</feature>
<keyword evidence="3" id="KW-1185">Reference proteome</keyword>
<name>A0A1E3PVS4_LIPST</name>
<evidence type="ECO:0000313" key="3">
    <source>
        <dbReference type="Proteomes" id="UP000094385"/>
    </source>
</evidence>
<dbReference type="AlphaFoldDB" id="A0A1E3PVS4"/>
<organism evidence="2 3">
    <name type="scientific">Lipomyces starkeyi NRRL Y-11557</name>
    <dbReference type="NCBI Taxonomy" id="675824"/>
    <lineage>
        <taxon>Eukaryota</taxon>
        <taxon>Fungi</taxon>
        <taxon>Dikarya</taxon>
        <taxon>Ascomycota</taxon>
        <taxon>Saccharomycotina</taxon>
        <taxon>Lipomycetes</taxon>
        <taxon>Lipomycetales</taxon>
        <taxon>Lipomycetaceae</taxon>
        <taxon>Lipomyces</taxon>
    </lineage>
</organism>
<dbReference type="Proteomes" id="UP000094385">
    <property type="component" value="Unassembled WGS sequence"/>
</dbReference>
<evidence type="ECO:0000313" key="2">
    <source>
        <dbReference type="EMBL" id="ODQ69526.1"/>
    </source>
</evidence>
<gene>
    <name evidence="2" type="ORF">LIPSTDRAFT_189339</name>
</gene>
<evidence type="ECO:0000256" key="1">
    <source>
        <dbReference type="SAM" id="MobiDB-lite"/>
    </source>
</evidence>
<dbReference type="OrthoDB" id="10537474at2759"/>
<feature type="region of interest" description="Disordered" evidence="1">
    <location>
        <begin position="308"/>
        <end position="340"/>
    </location>
</feature>
<feature type="region of interest" description="Disordered" evidence="1">
    <location>
        <begin position="383"/>
        <end position="405"/>
    </location>
</feature>
<sequence length="516" mass="58160">MTQTSLFAYFRYHSFSSEVFAKMDSAFQQQIQNVKPVELRDDENNIEYDYDEFEAEQQKRDRIVKYILSLPTPPSSPEHQSAAVEEQTAATVGKEPFEIMNVDTKKLPHPTQCFADSLQSRDLSDLSRDMLSMRRLHPGALGGLISPLKKPIIRRFPARLPSIQVHPPRSTTVPGQQRRWVPRQSKSTRDNAVGTTPPETPHSTNKSPEIMQPMTPIVPNHLNGLNIMLLSPASVSAGVESEMNGMANRYKFREETTPDITQTTYTIRHCSETSSIYADSLHDNDLNGIPPDQSRFKQVWMRIHDDEPVSATQNEKQPSCRVPYSKRKVSAKSKASSGSATKVLRIASPENEGPAIQQKVNFHDALSAMVLNGKSTRKLMKNCERSSSTPSPTNSKKGHRCATTPCAIDLSNSGSDTSPTAREMYKKAHSKFESFLRPRVPTPHHPPHSTKGPLLSLDIQDIRNLDSEEVAARYKEYLEDRKRDKRRSRHRDKWSYARDGDGNCTCCKLADGFSRI</sequence>
<feature type="compositionally biased region" description="Low complexity" evidence="1">
    <location>
        <begin position="386"/>
        <end position="395"/>
    </location>
</feature>
<reference evidence="2 3" key="1">
    <citation type="journal article" date="2016" name="Proc. Natl. Acad. Sci. U.S.A.">
        <title>Comparative genomics of biotechnologically important yeasts.</title>
        <authorList>
            <person name="Riley R."/>
            <person name="Haridas S."/>
            <person name="Wolfe K.H."/>
            <person name="Lopes M.R."/>
            <person name="Hittinger C.T."/>
            <person name="Goeker M."/>
            <person name="Salamov A.A."/>
            <person name="Wisecaver J.H."/>
            <person name="Long T.M."/>
            <person name="Calvey C.H."/>
            <person name="Aerts A.L."/>
            <person name="Barry K.W."/>
            <person name="Choi C."/>
            <person name="Clum A."/>
            <person name="Coughlan A.Y."/>
            <person name="Deshpande S."/>
            <person name="Douglass A.P."/>
            <person name="Hanson S.J."/>
            <person name="Klenk H.-P."/>
            <person name="LaButti K.M."/>
            <person name="Lapidus A."/>
            <person name="Lindquist E.A."/>
            <person name="Lipzen A.M."/>
            <person name="Meier-Kolthoff J.P."/>
            <person name="Ohm R.A."/>
            <person name="Otillar R.P."/>
            <person name="Pangilinan J.L."/>
            <person name="Peng Y."/>
            <person name="Rokas A."/>
            <person name="Rosa C.A."/>
            <person name="Scheuner C."/>
            <person name="Sibirny A.A."/>
            <person name="Slot J.C."/>
            <person name="Stielow J.B."/>
            <person name="Sun H."/>
            <person name="Kurtzman C.P."/>
            <person name="Blackwell M."/>
            <person name="Grigoriev I.V."/>
            <person name="Jeffries T.W."/>
        </authorList>
    </citation>
    <scope>NUCLEOTIDE SEQUENCE [LARGE SCALE GENOMIC DNA]</scope>
    <source>
        <strain evidence="2 3">NRRL Y-11557</strain>
    </source>
</reference>
<accession>A0A1E3PVS4</accession>
<proteinExistence type="predicted"/>
<protein>
    <submittedName>
        <fullName evidence="2">Uncharacterized protein</fullName>
    </submittedName>
</protein>